<accession>A0A3P7J2G3</accession>
<sequence>MQFLLLSLTIGVTFANYVSQNSGYEDAETGQPGPANPPTSDGGDQQAYNMEGGAPIDSPPVGGGPRGKPLSPAGGSGSKPKPIGAPVEPPL</sequence>
<dbReference type="EMBL" id="UYYB01017082">
    <property type="protein sequence ID" value="VDM70667.1"/>
    <property type="molecule type" value="Genomic_DNA"/>
</dbReference>
<gene>
    <name evidence="3" type="ORF">SVUK_LOCUS5665</name>
</gene>
<evidence type="ECO:0000256" key="2">
    <source>
        <dbReference type="SAM" id="SignalP"/>
    </source>
</evidence>
<dbReference type="AlphaFoldDB" id="A0A3P7J2G3"/>
<dbReference type="OrthoDB" id="5873542at2759"/>
<keyword evidence="2" id="KW-0732">Signal</keyword>
<proteinExistence type="predicted"/>
<feature type="compositionally biased region" description="Polar residues" evidence="1">
    <location>
        <begin position="38"/>
        <end position="48"/>
    </location>
</feature>
<name>A0A3P7J2G3_STRVU</name>
<evidence type="ECO:0000256" key="1">
    <source>
        <dbReference type="SAM" id="MobiDB-lite"/>
    </source>
</evidence>
<protein>
    <submittedName>
        <fullName evidence="3">Uncharacterized protein</fullName>
    </submittedName>
</protein>
<evidence type="ECO:0000313" key="4">
    <source>
        <dbReference type="Proteomes" id="UP000270094"/>
    </source>
</evidence>
<keyword evidence="4" id="KW-1185">Reference proteome</keyword>
<feature type="region of interest" description="Disordered" evidence="1">
    <location>
        <begin position="23"/>
        <end position="91"/>
    </location>
</feature>
<feature type="non-terminal residue" evidence="3">
    <location>
        <position position="91"/>
    </location>
</feature>
<feature type="signal peptide" evidence="2">
    <location>
        <begin position="1"/>
        <end position="15"/>
    </location>
</feature>
<organism evidence="3 4">
    <name type="scientific">Strongylus vulgaris</name>
    <name type="common">Blood worm</name>
    <dbReference type="NCBI Taxonomy" id="40348"/>
    <lineage>
        <taxon>Eukaryota</taxon>
        <taxon>Metazoa</taxon>
        <taxon>Ecdysozoa</taxon>
        <taxon>Nematoda</taxon>
        <taxon>Chromadorea</taxon>
        <taxon>Rhabditida</taxon>
        <taxon>Rhabditina</taxon>
        <taxon>Rhabditomorpha</taxon>
        <taxon>Strongyloidea</taxon>
        <taxon>Strongylidae</taxon>
        <taxon>Strongylus</taxon>
    </lineage>
</organism>
<dbReference type="Proteomes" id="UP000270094">
    <property type="component" value="Unassembled WGS sequence"/>
</dbReference>
<evidence type="ECO:0000313" key="3">
    <source>
        <dbReference type="EMBL" id="VDM70667.1"/>
    </source>
</evidence>
<reference evidence="3 4" key="1">
    <citation type="submission" date="2018-11" db="EMBL/GenBank/DDBJ databases">
        <authorList>
            <consortium name="Pathogen Informatics"/>
        </authorList>
    </citation>
    <scope>NUCLEOTIDE SEQUENCE [LARGE SCALE GENOMIC DNA]</scope>
</reference>
<feature type="chain" id="PRO_5018282511" evidence="2">
    <location>
        <begin position="16"/>
        <end position="91"/>
    </location>
</feature>